<gene>
    <name evidence="1" type="ORF">NUH22_06045</name>
</gene>
<organism evidence="1 2">
    <name type="scientific">Glutamicibacter halophytocola</name>
    <dbReference type="NCBI Taxonomy" id="1933880"/>
    <lineage>
        <taxon>Bacteria</taxon>
        <taxon>Bacillati</taxon>
        <taxon>Actinomycetota</taxon>
        <taxon>Actinomycetes</taxon>
        <taxon>Micrococcales</taxon>
        <taxon>Micrococcaceae</taxon>
        <taxon>Glutamicibacter</taxon>
    </lineage>
</organism>
<dbReference type="AlphaFoldDB" id="A0AA94XTH4"/>
<sequence>MFFKFGETITVHRFSGEQANGHGKVKKLFTDEQLGHVAVEPYQVAEPSDGGREQITTRFSIYLSPGAGITPLDEVTVRGVRCEVDGAVSGEWVNPFNGWAPGSEVRLKEVAG</sequence>
<dbReference type="EMBL" id="CP102487">
    <property type="protein sequence ID" value="UUX60171.1"/>
    <property type="molecule type" value="Genomic_DNA"/>
</dbReference>
<reference evidence="1" key="1">
    <citation type="journal article" date="2022" name="Pest Manag. Sci.">
        <title>Glutamicibacter halophytocola-mediated host fitness of potato tuber moth on Solanaceae crops.</title>
        <authorList>
            <person name="Wang W."/>
            <person name="Xiao G."/>
            <person name="Du G."/>
            <person name="Chang L."/>
            <person name="Yang Y."/>
            <person name="Ye J."/>
            <person name="Chen B."/>
        </authorList>
    </citation>
    <scope>NUCLEOTIDE SEQUENCE</scope>
    <source>
        <strain evidence="1">S2</strain>
    </source>
</reference>
<accession>A0AA94XTH4</accession>
<dbReference type="Proteomes" id="UP001060018">
    <property type="component" value="Chromosome"/>
</dbReference>
<proteinExistence type="predicted"/>
<protein>
    <submittedName>
        <fullName evidence="1">Uncharacterized protein</fullName>
    </submittedName>
</protein>
<dbReference type="RefSeq" id="WP_257746156.1">
    <property type="nucleotide sequence ID" value="NZ_CP102487.1"/>
</dbReference>
<name>A0AA94XTH4_9MICC</name>
<evidence type="ECO:0000313" key="2">
    <source>
        <dbReference type="Proteomes" id="UP001060018"/>
    </source>
</evidence>
<evidence type="ECO:0000313" key="1">
    <source>
        <dbReference type="EMBL" id="UUX60171.1"/>
    </source>
</evidence>